<dbReference type="PANTHER" id="PTHR30514">
    <property type="entry name" value="GLUCOKINASE"/>
    <property type="match status" value="1"/>
</dbReference>
<sequence length="284" mass="31783">MKKNIEDEEVLEVINEKYMELFPAEKKVVDAILKKPQNVVNYNVADLAKKSDVSVATIVRLCHHLGYEGYYQFRLLLSRDLGKKQHRVKKSGDAFGSYVEELADSVLAIGKRLDLGQLREVLEVLKNAPMVHLIACGNATNVSRYMGFRLERLGIRCTYSELPEYSISHINLANKDEVVVGISKSGISKRVIDGMTIAKGKDMKVIAITASLKSEVAKLADYVLNSSVRQEAFDFYNGYSYFNEYVIVDTVLNFMVNQELLEAERASESPSAEGNGVMPKAVSR</sequence>
<evidence type="ECO:0000313" key="8">
    <source>
        <dbReference type="Proteomes" id="UP001652338"/>
    </source>
</evidence>
<dbReference type="InterPro" id="IPR000281">
    <property type="entry name" value="HTH_RpiR"/>
</dbReference>
<keyword evidence="8" id="KW-1185">Reference proteome</keyword>
<dbReference type="SUPFAM" id="SSF46689">
    <property type="entry name" value="Homeodomain-like"/>
    <property type="match status" value="1"/>
</dbReference>
<dbReference type="InterPro" id="IPR009057">
    <property type="entry name" value="Homeodomain-like_sf"/>
</dbReference>
<dbReference type="PROSITE" id="PS51071">
    <property type="entry name" value="HTH_RPIR"/>
    <property type="match status" value="1"/>
</dbReference>
<evidence type="ECO:0000256" key="2">
    <source>
        <dbReference type="ARBA" id="ARBA00023125"/>
    </source>
</evidence>
<organism evidence="7 8">
    <name type="scientific">Muricoprocola aceti</name>
    <dbReference type="NCBI Taxonomy" id="2981772"/>
    <lineage>
        <taxon>Bacteria</taxon>
        <taxon>Bacillati</taxon>
        <taxon>Bacillota</taxon>
        <taxon>Clostridia</taxon>
        <taxon>Lachnospirales</taxon>
        <taxon>Lachnospiraceae</taxon>
        <taxon>Muricoprocola</taxon>
    </lineage>
</organism>
<evidence type="ECO:0000256" key="3">
    <source>
        <dbReference type="ARBA" id="ARBA00023163"/>
    </source>
</evidence>
<proteinExistence type="predicted"/>
<dbReference type="Proteomes" id="UP001652338">
    <property type="component" value="Unassembled WGS sequence"/>
</dbReference>
<evidence type="ECO:0000256" key="4">
    <source>
        <dbReference type="SAM" id="MobiDB-lite"/>
    </source>
</evidence>
<dbReference type="InterPro" id="IPR001347">
    <property type="entry name" value="SIS_dom"/>
</dbReference>
<keyword evidence="2" id="KW-0238">DNA-binding</keyword>
<feature type="domain" description="HTH rpiR-type" evidence="5">
    <location>
        <begin position="8"/>
        <end position="84"/>
    </location>
</feature>
<dbReference type="EMBL" id="JAOQKE010000009">
    <property type="protein sequence ID" value="MCU6725443.1"/>
    <property type="molecule type" value="Genomic_DNA"/>
</dbReference>
<evidence type="ECO:0000313" key="7">
    <source>
        <dbReference type="EMBL" id="MCU6725443.1"/>
    </source>
</evidence>
<dbReference type="PROSITE" id="PS00356">
    <property type="entry name" value="HTH_LACI_1"/>
    <property type="match status" value="1"/>
</dbReference>
<evidence type="ECO:0000259" key="5">
    <source>
        <dbReference type="PROSITE" id="PS51071"/>
    </source>
</evidence>
<dbReference type="Gene3D" id="3.40.50.10490">
    <property type="entry name" value="Glucose-6-phosphate isomerase like protein, domain 1"/>
    <property type="match status" value="1"/>
</dbReference>
<dbReference type="InterPro" id="IPR036388">
    <property type="entry name" value="WH-like_DNA-bd_sf"/>
</dbReference>
<evidence type="ECO:0000259" key="6">
    <source>
        <dbReference type="PROSITE" id="PS51464"/>
    </source>
</evidence>
<dbReference type="SUPFAM" id="SSF53697">
    <property type="entry name" value="SIS domain"/>
    <property type="match status" value="1"/>
</dbReference>
<dbReference type="InterPro" id="IPR047640">
    <property type="entry name" value="RpiR-like"/>
</dbReference>
<dbReference type="Pfam" id="PF01380">
    <property type="entry name" value="SIS"/>
    <property type="match status" value="1"/>
</dbReference>
<comment type="caution">
    <text evidence="7">The sequence shown here is derived from an EMBL/GenBank/DDBJ whole genome shotgun (WGS) entry which is preliminary data.</text>
</comment>
<reference evidence="7 8" key="1">
    <citation type="journal article" date="2021" name="ISME Commun">
        <title>Automated analysis of genomic sequences facilitates high-throughput and comprehensive description of bacteria.</title>
        <authorList>
            <person name="Hitch T.C.A."/>
        </authorList>
    </citation>
    <scope>NUCLEOTIDE SEQUENCE [LARGE SCALE GENOMIC DNA]</scope>
    <source>
        <strain evidence="7 8">Sanger_29</strain>
    </source>
</reference>
<keyword evidence="3" id="KW-0804">Transcription</keyword>
<dbReference type="Gene3D" id="1.10.10.10">
    <property type="entry name" value="Winged helix-like DNA-binding domain superfamily/Winged helix DNA-binding domain"/>
    <property type="match status" value="1"/>
</dbReference>
<feature type="domain" description="SIS" evidence="6">
    <location>
        <begin position="121"/>
        <end position="271"/>
    </location>
</feature>
<keyword evidence="1" id="KW-0805">Transcription regulation</keyword>
<accession>A0ABT2SLQ6</accession>
<dbReference type="PANTHER" id="PTHR30514:SF1">
    <property type="entry name" value="HTH-TYPE TRANSCRIPTIONAL REGULATOR HEXR-RELATED"/>
    <property type="match status" value="1"/>
</dbReference>
<name>A0ABT2SLQ6_9FIRM</name>
<feature type="region of interest" description="Disordered" evidence="4">
    <location>
        <begin position="265"/>
        <end position="284"/>
    </location>
</feature>
<evidence type="ECO:0000256" key="1">
    <source>
        <dbReference type="ARBA" id="ARBA00023015"/>
    </source>
</evidence>
<dbReference type="RefSeq" id="WP_262654725.1">
    <property type="nucleotide sequence ID" value="NZ_JAOQKE010000009.1"/>
</dbReference>
<dbReference type="InterPro" id="IPR046348">
    <property type="entry name" value="SIS_dom_sf"/>
</dbReference>
<gene>
    <name evidence="7" type="ORF">OCV47_08785</name>
</gene>
<dbReference type="PROSITE" id="PS51464">
    <property type="entry name" value="SIS"/>
    <property type="match status" value="1"/>
</dbReference>
<dbReference type="InterPro" id="IPR035472">
    <property type="entry name" value="RpiR-like_SIS"/>
</dbReference>
<dbReference type="CDD" id="cd05013">
    <property type="entry name" value="SIS_RpiR"/>
    <property type="match status" value="1"/>
</dbReference>
<protein>
    <submittedName>
        <fullName evidence="7">MurR/RpiR family transcriptional regulator</fullName>
    </submittedName>
</protein>
<dbReference type="Pfam" id="PF01418">
    <property type="entry name" value="HTH_6"/>
    <property type="match status" value="1"/>
</dbReference>